<sequence>MVCTKIAGMTGKELTVFNSESILTGFEYIISSTKAFHPNFGFSESQLVLLAGTCGEAIKSSSKSDYLAAIHSSVSNFCLEFWFSLKSSSDSSIFSQFTSRSFCSSESVFSGSPIFAIECNSVAYSKYFQQGSSCALSSECNNSREHLQDLQNGVSIFTPESLGISISSQNSDFLDTLLAAMAEERTSIDSISAPKTVKEALNHPGWKNAMLEEIRALEDNHTWKLVDLPQGKKVVGCKWVFTVKVNPDGSVARLKASKEIQEFGMNKSKKDHSVFYKKSAAGIILLVFHTKDLGELKYFLGIEVSRSKKVMFLSQRKYVLDLLEETSKIEAKPYATPMVPNVLLMPDDGDPFYNPKSQFTSAPTVKHWAALEQIFCYLKKAPGLAILYSGQGHTCIECFSDVDWAGFKFDRRSTTGYCVFIGGNLVAWKSKKQSVVSRSSAESEYRAMAQATCEIIWIHQLLCEVGMKCTMPAKLWCDNQAALHIAANPVYHERTKHIEVDYHFIREKIEENLVSTSYVKTGEQLGDIFTKALNGTRVDYFCNKLGMINIYALA</sequence>
<dbReference type="InterPro" id="IPR043502">
    <property type="entry name" value="DNA/RNA_pol_sf"/>
</dbReference>
<dbReference type="PANTHER" id="PTHR11439">
    <property type="entry name" value="GAG-POL-RELATED RETROTRANSPOSON"/>
    <property type="match status" value="1"/>
</dbReference>
<proteinExistence type="predicted"/>
<gene>
    <name evidence="1" type="primary">RE1_3310</name>
    <name evidence="1" type="ORF">CK203_116644</name>
</gene>
<accession>A0A438FDW7</accession>
<dbReference type="CDD" id="cd09272">
    <property type="entry name" value="RNase_HI_RT_Ty1"/>
    <property type="match status" value="1"/>
</dbReference>
<dbReference type="Proteomes" id="UP000288805">
    <property type="component" value="Unassembled WGS sequence"/>
</dbReference>
<name>A0A438FDW7_VITVI</name>
<evidence type="ECO:0000313" key="1">
    <source>
        <dbReference type="EMBL" id="RVW57920.1"/>
    </source>
</evidence>
<evidence type="ECO:0000313" key="2">
    <source>
        <dbReference type="Proteomes" id="UP000288805"/>
    </source>
</evidence>
<protein>
    <submittedName>
        <fullName evidence="1">Retrovirus-related Pol polyprotein from transposon RE1</fullName>
    </submittedName>
</protein>
<dbReference type="EMBL" id="QGNW01001001">
    <property type="protein sequence ID" value="RVW57920.1"/>
    <property type="molecule type" value="Genomic_DNA"/>
</dbReference>
<dbReference type="SUPFAM" id="SSF56672">
    <property type="entry name" value="DNA/RNA polymerases"/>
    <property type="match status" value="1"/>
</dbReference>
<organism evidence="1 2">
    <name type="scientific">Vitis vinifera</name>
    <name type="common">Grape</name>
    <dbReference type="NCBI Taxonomy" id="29760"/>
    <lineage>
        <taxon>Eukaryota</taxon>
        <taxon>Viridiplantae</taxon>
        <taxon>Streptophyta</taxon>
        <taxon>Embryophyta</taxon>
        <taxon>Tracheophyta</taxon>
        <taxon>Spermatophyta</taxon>
        <taxon>Magnoliopsida</taxon>
        <taxon>eudicotyledons</taxon>
        <taxon>Gunneridae</taxon>
        <taxon>Pentapetalae</taxon>
        <taxon>rosids</taxon>
        <taxon>Vitales</taxon>
        <taxon>Vitaceae</taxon>
        <taxon>Viteae</taxon>
        <taxon>Vitis</taxon>
    </lineage>
</organism>
<reference evidence="1 2" key="1">
    <citation type="journal article" date="2018" name="PLoS Genet.">
        <title>Population sequencing reveals clonal diversity and ancestral inbreeding in the grapevine cultivar Chardonnay.</title>
        <authorList>
            <person name="Roach M.J."/>
            <person name="Johnson D.L."/>
            <person name="Bohlmann J."/>
            <person name="van Vuuren H.J."/>
            <person name="Jones S.J."/>
            <person name="Pretorius I.S."/>
            <person name="Schmidt S.A."/>
            <person name="Borneman A.R."/>
        </authorList>
    </citation>
    <scope>NUCLEOTIDE SEQUENCE [LARGE SCALE GENOMIC DNA]</scope>
    <source>
        <strain evidence="2">cv. Chardonnay</strain>
        <tissue evidence="1">Leaf</tissue>
    </source>
</reference>
<comment type="caution">
    <text evidence="1">The sequence shown here is derived from an EMBL/GenBank/DDBJ whole genome shotgun (WGS) entry which is preliminary data.</text>
</comment>
<dbReference type="PANTHER" id="PTHR11439:SF467">
    <property type="entry name" value="INTEGRASE CATALYTIC DOMAIN-CONTAINING PROTEIN"/>
    <property type="match status" value="1"/>
</dbReference>
<dbReference type="AlphaFoldDB" id="A0A438FDW7"/>